<dbReference type="Proteomes" id="UP000534783">
    <property type="component" value="Unassembled WGS sequence"/>
</dbReference>
<feature type="domain" description="eCIS core" evidence="2">
    <location>
        <begin position="128"/>
        <end position="205"/>
    </location>
</feature>
<feature type="compositionally biased region" description="Polar residues" evidence="1">
    <location>
        <begin position="1"/>
        <end position="27"/>
    </location>
</feature>
<evidence type="ECO:0000256" key="1">
    <source>
        <dbReference type="SAM" id="MobiDB-lite"/>
    </source>
</evidence>
<dbReference type="Pfam" id="PF13699">
    <property type="entry name" value="eCIS_core"/>
    <property type="match status" value="1"/>
</dbReference>
<sequence length="573" mass="63386">MTMRSMQKKNQPPQRAFSNVARSTPSANHPKPPSLHRQRTVGNQAVQRLQAKLTISSPGDLYEQEADRIAERVMRTPAPQLQRACACGASCPKCQTKPLQTKRIESGRSEQTTAPPVVHDALRSSGQPLDPAIRAFMEPRFGHDFSQVRIHTDPKAATSSQSIQALAYTAGRDIVFAADQYSPHSERGKRLLAHELAHVVQQGEGRPVDRISRFSDTDHHILEEAALELTKLTPGDIKQIHAGNVKRDYSQTGAVANLLLLCDANAYGGYKAEEHFDNYQWNEQLQKWQSKKNPDAFGKKSPISYIDEELVRFADALPDPTAFEHVGNAFHTIEDFFAHSNFVELIHGDFRFGRKLVTGGGGSGDTSVLRILESVSSEETAPFYGQQAAQETAKSPPHAHARMAKDYKSNPYYMQAVVLAALVIKEIGAEISVVRDLTAKDARVKQVREVIMAKVKRFLRPPEESDKWWEGLRASGGKEMEKSIKEKMAKTPVTKNQCILSPLRSIEASKNSNLKLFGPAIPIETKRGHVWVQVGTGFSAPPAFKGPSGAVEPRSFDFVPVGVQITGTFDLLK</sequence>
<evidence type="ECO:0000313" key="3">
    <source>
        <dbReference type="EMBL" id="NKE70054.1"/>
    </source>
</evidence>
<feature type="region of interest" description="Disordered" evidence="1">
    <location>
        <begin position="1"/>
        <end position="42"/>
    </location>
</feature>
<dbReference type="EMBL" id="VTOW01000001">
    <property type="protein sequence ID" value="NKE70054.1"/>
    <property type="molecule type" value="Genomic_DNA"/>
</dbReference>
<reference evidence="3 4" key="1">
    <citation type="journal article" date="2020" name="Nature">
        <title>Bacterial chemolithoautotrophy via manganese oxidation.</title>
        <authorList>
            <person name="Yu H."/>
            <person name="Leadbetter J.R."/>
        </authorList>
    </citation>
    <scope>NUCLEOTIDE SEQUENCE [LARGE SCALE GENOMIC DNA]</scope>
    <source>
        <strain evidence="3 4">Mn-1</strain>
    </source>
</reference>
<evidence type="ECO:0000313" key="4">
    <source>
        <dbReference type="Proteomes" id="UP000534783"/>
    </source>
</evidence>
<gene>
    <name evidence="3" type="ORF">MNODULE_04760</name>
</gene>
<protein>
    <submittedName>
        <fullName evidence="3">DUF4157 domain-containing protein</fullName>
    </submittedName>
</protein>
<feature type="region of interest" description="Disordered" evidence="1">
    <location>
        <begin position="103"/>
        <end position="125"/>
    </location>
</feature>
<comment type="caution">
    <text evidence="3">The sequence shown here is derived from an EMBL/GenBank/DDBJ whole genome shotgun (WGS) entry which is preliminary data.</text>
</comment>
<name>A0A7X6DMZ1_9BACT</name>
<dbReference type="InterPro" id="IPR025295">
    <property type="entry name" value="eCIS_core_dom"/>
</dbReference>
<keyword evidence="4" id="KW-1185">Reference proteome</keyword>
<organism evidence="3 4">
    <name type="scientific">Candidatus Manganitrophus noduliformans</name>
    <dbReference type="NCBI Taxonomy" id="2606439"/>
    <lineage>
        <taxon>Bacteria</taxon>
        <taxon>Pseudomonadati</taxon>
        <taxon>Nitrospirota</taxon>
        <taxon>Nitrospiria</taxon>
        <taxon>Candidatus Troglogloeales</taxon>
        <taxon>Candidatus Manganitrophaceae</taxon>
        <taxon>Candidatus Manganitrophus</taxon>
    </lineage>
</organism>
<dbReference type="AlphaFoldDB" id="A0A7X6DMZ1"/>
<proteinExistence type="predicted"/>
<evidence type="ECO:0000259" key="2">
    <source>
        <dbReference type="Pfam" id="PF13699"/>
    </source>
</evidence>
<accession>A0A7X6DMZ1</accession>